<gene>
    <name evidence="2" type="ORF">G4V31_25395</name>
    <name evidence="3" type="ORF">SAMEA3499901_04542</name>
</gene>
<dbReference type="EMBL" id="UKGE01000023">
    <property type="protein sequence ID" value="SXN33486.1"/>
    <property type="molecule type" value="Genomic_DNA"/>
</dbReference>
<dbReference type="InterPro" id="IPR051396">
    <property type="entry name" value="Bact_Antivir_Def_Nuclease"/>
</dbReference>
<dbReference type="PANTHER" id="PTHR43581">
    <property type="entry name" value="ATP/GTP PHOSPHATASE"/>
    <property type="match status" value="1"/>
</dbReference>
<name>A0A658ZZE8_KLEPN</name>
<dbReference type="InterPro" id="IPR014555">
    <property type="entry name" value="RecF-like"/>
</dbReference>
<reference evidence="2 5" key="2">
    <citation type="submission" date="2020-02" db="EMBL/GenBank/DDBJ databases">
        <title>Klebsiella pneumoniae genome sequencing and assembly.</title>
        <authorList>
            <person name="Starkova P.S."/>
            <person name="Sulyan O.S."/>
            <person name="Likholetova D.V."/>
            <person name="Ageevets V.A."/>
            <person name="Lazareva I.V."/>
            <person name="Sopova J.V."/>
            <person name="Sidorenko S.V."/>
        </authorList>
    </citation>
    <scope>NUCLEOTIDE SEQUENCE [LARGE SCALE GENOMIC DNA]</scope>
    <source>
        <strain evidence="2 5">2429</strain>
    </source>
</reference>
<organism evidence="3 4">
    <name type="scientific">Klebsiella pneumoniae</name>
    <dbReference type="NCBI Taxonomy" id="573"/>
    <lineage>
        <taxon>Bacteria</taxon>
        <taxon>Pseudomonadati</taxon>
        <taxon>Pseudomonadota</taxon>
        <taxon>Gammaproteobacteria</taxon>
        <taxon>Enterobacterales</taxon>
        <taxon>Enterobacteriaceae</taxon>
        <taxon>Klebsiella/Raoultella group</taxon>
        <taxon>Klebsiella</taxon>
        <taxon>Klebsiella pneumoniae complex</taxon>
    </lineage>
</organism>
<dbReference type="Pfam" id="PF13175">
    <property type="entry name" value="AAA_15"/>
    <property type="match status" value="1"/>
</dbReference>
<dbReference type="EMBL" id="JAAKYD010000031">
    <property type="protein sequence ID" value="NGN75425.1"/>
    <property type="molecule type" value="Genomic_DNA"/>
</dbReference>
<accession>A0A658ZZE8</accession>
<protein>
    <submittedName>
        <fullName evidence="2">AAA family ATPase</fullName>
    </submittedName>
    <submittedName>
        <fullName evidence="3">Recombination protein F</fullName>
    </submittedName>
</protein>
<dbReference type="Proteomes" id="UP000259975">
    <property type="component" value="Unassembled WGS sequence"/>
</dbReference>
<dbReference type="PIRSF" id="PIRSF029347">
    <property type="entry name" value="RecF"/>
    <property type="match status" value="1"/>
</dbReference>
<evidence type="ECO:0000313" key="2">
    <source>
        <dbReference type="EMBL" id="NGN75425.1"/>
    </source>
</evidence>
<comment type="caution">
    <text evidence="3">The sequence shown here is derived from an EMBL/GenBank/DDBJ whole genome shotgun (WGS) entry which is preliminary data.</text>
</comment>
<feature type="domain" description="Endonuclease GajA/Old nuclease/RecF-like AAA" evidence="1">
    <location>
        <begin position="1"/>
        <end position="316"/>
    </location>
</feature>
<dbReference type="InterPro" id="IPR027417">
    <property type="entry name" value="P-loop_NTPase"/>
</dbReference>
<proteinExistence type="predicted"/>
<dbReference type="GO" id="GO:0005524">
    <property type="term" value="F:ATP binding"/>
    <property type="evidence" value="ECO:0007669"/>
    <property type="project" value="InterPro"/>
</dbReference>
<dbReference type="Proteomes" id="UP000479475">
    <property type="component" value="Unassembled WGS sequence"/>
</dbReference>
<evidence type="ECO:0000313" key="5">
    <source>
        <dbReference type="Proteomes" id="UP000479475"/>
    </source>
</evidence>
<dbReference type="PANTHER" id="PTHR43581:SF4">
    <property type="entry name" value="ATP_GTP PHOSPHATASE"/>
    <property type="match status" value="1"/>
</dbReference>
<sequence length="368" mass="40666">MIKNIEISNFKIIESLKLSSLKRVNVIAGKNGKGKTSILDSIFITNDIASPDCLIKPIAFRGGSPDLTNNELWLSYFRDFDRKNEISIKMELENSMKQETRVSIENIKSDTSNIGTVSSNVIERNQISPRSSYRGDVLKIRKYDRSQPESLSMKMEVTQQISGNQLTSNLVKHGSGIDATATTFITTSSTINNTNTISVLGNLIKNKDTKSIIESMKEINDKILNIELGVLNQVPEILFDTGGDKLVGLSSMGEGVGKLLTILVVSYSTKNGIILIDEIENGIHYSLMPSILKTLVSQSHRNNNQIFVTTHSSDVVNSIAKLFSSGSVSESDISFTRIGYSEKKKKSLVNSFTLSEVQISSEGKWEIR</sequence>
<dbReference type="InterPro" id="IPR041685">
    <property type="entry name" value="AAA_GajA/Old/RecF-like"/>
</dbReference>
<dbReference type="AlphaFoldDB" id="A0A658ZZE8"/>
<dbReference type="Gene3D" id="3.40.50.300">
    <property type="entry name" value="P-loop containing nucleotide triphosphate hydrolases"/>
    <property type="match status" value="1"/>
</dbReference>
<reference evidence="3 4" key="1">
    <citation type="submission" date="2018-08" db="EMBL/GenBank/DDBJ databases">
        <authorList>
            <consortium name="Pathogen Informatics"/>
        </authorList>
    </citation>
    <scope>NUCLEOTIDE SEQUENCE [LARGE SCALE GENOMIC DNA]</scope>
    <source>
        <strain evidence="3 4">EuSCAPE_AT029</strain>
    </source>
</reference>
<dbReference type="RefSeq" id="WP_071784519.1">
    <property type="nucleotide sequence ID" value="NZ_BIFI01000187.1"/>
</dbReference>
<evidence type="ECO:0000313" key="4">
    <source>
        <dbReference type="Proteomes" id="UP000259975"/>
    </source>
</evidence>
<dbReference type="SUPFAM" id="SSF52540">
    <property type="entry name" value="P-loop containing nucleoside triphosphate hydrolases"/>
    <property type="match status" value="1"/>
</dbReference>
<evidence type="ECO:0000259" key="1">
    <source>
        <dbReference type="Pfam" id="PF13175"/>
    </source>
</evidence>
<dbReference type="GO" id="GO:0016887">
    <property type="term" value="F:ATP hydrolysis activity"/>
    <property type="evidence" value="ECO:0007669"/>
    <property type="project" value="InterPro"/>
</dbReference>
<evidence type="ECO:0000313" key="3">
    <source>
        <dbReference type="EMBL" id="SXN33486.1"/>
    </source>
</evidence>